<evidence type="ECO:0000313" key="6">
    <source>
        <dbReference type="EMBL" id="ETX14042.1"/>
    </source>
</evidence>
<dbReference type="InterPro" id="IPR000847">
    <property type="entry name" value="LysR_HTH_N"/>
</dbReference>
<keyword evidence="4" id="KW-0804">Transcription</keyword>
<comment type="similarity">
    <text evidence="1">Belongs to the LysR transcriptional regulatory family.</text>
</comment>
<keyword evidence="2" id="KW-0805">Transcription regulation</keyword>
<evidence type="ECO:0000256" key="1">
    <source>
        <dbReference type="ARBA" id="ARBA00009437"/>
    </source>
</evidence>
<reference evidence="6 7" key="1">
    <citation type="submission" date="2014-01" db="EMBL/GenBank/DDBJ databases">
        <title>Roseivivax halodurans JCM 10272 Genome Sequencing.</title>
        <authorList>
            <person name="Lai Q."/>
            <person name="Li G."/>
            <person name="Shao Z."/>
        </authorList>
    </citation>
    <scope>NUCLEOTIDE SEQUENCE [LARGE SCALE GENOMIC DNA]</scope>
    <source>
        <strain evidence="6 7">JCM 10272</strain>
    </source>
</reference>
<dbReference type="GO" id="GO:0003677">
    <property type="term" value="F:DNA binding"/>
    <property type="evidence" value="ECO:0007669"/>
    <property type="project" value="UniProtKB-KW"/>
</dbReference>
<sequence length="326" mass="35823">MPQAKPPRRTHGALIRRSVKMTQLELITALADTGQILAAAERVGMTQPAASRLLAQLQDSVGTPLFERHPRGVKLTEAGDILARGAARMLNDLDLTQERIAQTVQGASGFARIGSVTGPSLQWLLPVVRELRDELPGIELVIHVETSAKLARSLLSRELDFYIGRVPEGADSRPFLFEPLRTEPISLLVRQDHPLTRLEAPTLDDCLRYEWVMQPSGGLLRQTIESYLISQGYRAPERVLGTTSILFTLAFVQDADAVAPVASAVADFYTRETHLGGRLEILDVAPDLQVETYGLVRRAQDELPPAAEHVHTRLLEMSADPDGPPT</sequence>
<dbReference type="EMBL" id="JALZ01000014">
    <property type="protein sequence ID" value="ETX14042.1"/>
    <property type="molecule type" value="Genomic_DNA"/>
</dbReference>
<dbReference type="Proteomes" id="UP000022447">
    <property type="component" value="Unassembled WGS sequence"/>
</dbReference>
<organism evidence="6 7">
    <name type="scientific">Roseivivax halodurans JCM 10272</name>
    <dbReference type="NCBI Taxonomy" id="1449350"/>
    <lineage>
        <taxon>Bacteria</taxon>
        <taxon>Pseudomonadati</taxon>
        <taxon>Pseudomonadota</taxon>
        <taxon>Alphaproteobacteria</taxon>
        <taxon>Rhodobacterales</taxon>
        <taxon>Roseobacteraceae</taxon>
        <taxon>Roseivivax</taxon>
    </lineage>
</organism>
<evidence type="ECO:0000313" key="7">
    <source>
        <dbReference type="Proteomes" id="UP000022447"/>
    </source>
</evidence>
<dbReference type="PRINTS" id="PR00039">
    <property type="entry name" value="HTHLYSR"/>
</dbReference>
<dbReference type="Pfam" id="PF03466">
    <property type="entry name" value="LysR_substrate"/>
    <property type="match status" value="1"/>
</dbReference>
<feature type="domain" description="HTH lysR-type" evidence="5">
    <location>
        <begin position="19"/>
        <end position="76"/>
    </location>
</feature>
<dbReference type="GO" id="GO:0003700">
    <property type="term" value="F:DNA-binding transcription factor activity"/>
    <property type="evidence" value="ECO:0007669"/>
    <property type="project" value="InterPro"/>
</dbReference>
<dbReference type="SUPFAM" id="SSF46785">
    <property type="entry name" value="Winged helix' DNA-binding domain"/>
    <property type="match status" value="1"/>
</dbReference>
<protein>
    <recommendedName>
        <fullName evidence="5">HTH lysR-type domain-containing protein</fullName>
    </recommendedName>
</protein>
<name>X7EDN5_9RHOB</name>
<dbReference type="Pfam" id="PF00126">
    <property type="entry name" value="HTH_1"/>
    <property type="match status" value="1"/>
</dbReference>
<dbReference type="InterPro" id="IPR036388">
    <property type="entry name" value="WH-like_DNA-bd_sf"/>
</dbReference>
<dbReference type="PATRIC" id="fig|1449350.3.peg.2732"/>
<dbReference type="PROSITE" id="PS50931">
    <property type="entry name" value="HTH_LYSR"/>
    <property type="match status" value="1"/>
</dbReference>
<keyword evidence="7" id="KW-1185">Reference proteome</keyword>
<dbReference type="PANTHER" id="PTHR30419">
    <property type="entry name" value="HTH-TYPE TRANSCRIPTIONAL REGULATOR YBHD"/>
    <property type="match status" value="1"/>
</dbReference>
<keyword evidence="3" id="KW-0238">DNA-binding</keyword>
<evidence type="ECO:0000256" key="2">
    <source>
        <dbReference type="ARBA" id="ARBA00023015"/>
    </source>
</evidence>
<comment type="caution">
    <text evidence="6">The sequence shown here is derived from an EMBL/GenBank/DDBJ whole genome shotgun (WGS) entry which is preliminary data.</text>
</comment>
<dbReference type="AlphaFoldDB" id="X7EDN5"/>
<gene>
    <name evidence="6" type="ORF">OCH239_05225</name>
</gene>
<dbReference type="eggNOG" id="COG0583">
    <property type="taxonomic scope" value="Bacteria"/>
</dbReference>
<evidence type="ECO:0000256" key="3">
    <source>
        <dbReference type="ARBA" id="ARBA00023125"/>
    </source>
</evidence>
<accession>X7EDN5</accession>
<dbReference type="Gene3D" id="3.40.190.290">
    <property type="match status" value="1"/>
</dbReference>
<evidence type="ECO:0000259" key="5">
    <source>
        <dbReference type="PROSITE" id="PS50931"/>
    </source>
</evidence>
<dbReference type="InterPro" id="IPR005119">
    <property type="entry name" value="LysR_subst-bd"/>
</dbReference>
<dbReference type="GO" id="GO:0005829">
    <property type="term" value="C:cytosol"/>
    <property type="evidence" value="ECO:0007669"/>
    <property type="project" value="TreeGrafter"/>
</dbReference>
<evidence type="ECO:0000256" key="4">
    <source>
        <dbReference type="ARBA" id="ARBA00023163"/>
    </source>
</evidence>
<dbReference type="InterPro" id="IPR050950">
    <property type="entry name" value="HTH-type_LysR_regulators"/>
</dbReference>
<dbReference type="PANTHER" id="PTHR30419:SF8">
    <property type="entry name" value="NITROGEN ASSIMILATION TRANSCRIPTIONAL ACTIVATOR-RELATED"/>
    <property type="match status" value="1"/>
</dbReference>
<proteinExistence type="inferred from homology"/>
<dbReference type="SUPFAM" id="SSF53850">
    <property type="entry name" value="Periplasmic binding protein-like II"/>
    <property type="match status" value="1"/>
</dbReference>
<dbReference type="STRING" id="1449350.OCH239_05225"/>
<dbReference type="InterPro" id="IPR036390">
    <property type="entry name" value="WH_DNA-bd_sf"/>
</dbReference>
<dbReference type="Gene3D" id="1.10.10.10">
    <property type="entry name" value="Winged helix-like DNA-binding domain superfamily/Winged helix DNA-binding domain"/>
    <property type="match status" value="1"/>
</dbReference>